<reference evidence="1" key="1">
    <citation type="journal article" date="2019" name="bioRxiv">
        <title>The Genome of the Zebra Mussel, Dreissena polymorpha: A Resource for Invasive Species Research.</title>
        <authorList>
            <person name="McCartney M.A."/>
            <person name="Auch B."/>
            <person name="Kono T."/>
            <person name="Mallez S."/>
            <person name="Zhang Y."/>
            <person name="Obille A."/>
            <person name="Becker A."/>
            <person name="Abrahante J.E."/>
            <person name="Garbe J."/>
            <person name="Badalamenti J.P."/>
            <person name="Herman A."/>
            <person name="Mangelson H."/>
            <person name="Liachko I."/>
            <person name="Sullivan S."/>
            <person name="Sone E.D."/>
            <person name="Koren S."/>
            <person name="Silverstein K.A.T."/>
            <person name="Beckman K.B."/>
            <person name="Gohl D.M."/>
        </authorList>
    </citation>
    <scope>NUCLEOTIDE SEQUENCE</scope>
    <source>
        <strain evidence="1">Duluth1</strain>
        <tissue evidence="1">Whole animal</tissue>
    </source>
</reference>
<keyword evidence="2" id="KW-1185">Reference proteome</keyword>
<dbReference type="Proteomes" id="UP000828390">
    <property type="component" value="Unassembled WGS sequence"/>
</dbReference>
<proteinExistence type="predicted"/>
<dbReference type="EMBL" id="JAIWYP010000002">
    <property type="protein sequence ID" value="KAH3862494.1"/>
    <property type="molecule type" value="Genomic_DNA"/>
</dbReference>
<protein>
    <submittedName>
        <fullName evidence="1">Uncharacterized protein</fullName>
    </submittedName>
</protein>
<comment type="caution">
    <text evidence="1">The sequence shown here is derived from an EMBL/GenBank/DDBJ whole genome shotgun (WGS) entry which is preliminary data.</text>
</comment>
<reference evidence="1" key="2">
    <citation type="submission" date="2020-11" db="EMBL/GenBank/DDBJ databases">
        <authorList>
            <person name="McCartney M.A."/>
            <person name="Auch B."/>
            <person name="Kono T."/>
            <person name="Mallez S."/>
            <person name="Becker A."/>
            <person name="Gohl D.M."/>
            <person name="Silverstein K.A.T."/>
            <person name="Koren S."/>
            <person name="Bechman K.B."/>
            <person name="Herman A."/>
            <person name="Abrahante J.E."/>
            <person name="Garbe J."/>
        </authorList>
    </citation>
    <scope>NUCLEOTIDE SEQUENCE</scope>
    <source>
        <strain evidence="1">Duluth1</strain>
        <tissue evidence="1">Whole animal</tissue>
    </source>
</reference>
<evidence type="ECO:0000313" key="1">
    <source>
        <dbReference type="EMBL" id="KAH3862494.1"/>
    </source>
</evidence>
<organism evidence="1 2">
    <name type="scientific">Dreissena polymorpha</name>
    <name type="common">Zebra mussel</name>
    <name type="synonym">Mytilus polymorpha</name>
    <dbReference type="NCBI Taxonomy" id="45954"/>
    <lineage>
        <taxon>Eukaryota</taxon>
        <taxon>Metazoa</taxon>
        <taxon>Spiralia</taxon>
        <taxon>Lophotrochozoa</taxon>
        <taxon>Mollusca</taxon>
        <taxon>Bivalvia</taxon>
        <taxon>Autobranchia</taxon>
        <taxon>Heteroconchia</taxon>
        <taxon>Euheterodonta</taxon>
        <taxon>Imparidentia</taxon>
        <taxon>Neoheterodontei</taxon>
        <taxon>Myida</taxon>
        <taxon>Dreissenoidea</taxon>
        <taxon>Dreissenidae</taxon>
        <taxon>Dreissena</taxon>
    </lineage>
</organism>
<sequence length="58" mass="7076">MRMHSVLVWQDPVRQYDGDNAIIRWRERDNPMTTMRQCDDDSATIRWRQCDSTMVTMR</sequence>
<name>A0A9D4LRF4_DREPO</name>
<accession>A0A9D4LRF4</accession>
<evidence type="ECO:0000313" key="2">
    <source>
        <dbReference type="Proteomes" id="UP000828390"/>
    </source>
</evidence>
<gene>
    <name evidence="1" type="ORF">DPMN_025461</name>
</gene>
<dbReference type="AlphaFoldDB" id="A0A9D4LRF4"/>